<keyword evidence="3" id="KW-0547">Nucleotide-binding</keyword>
<name>A0A4Y8PWG3_9BACL</name>
<reference evidence="11 12" key="1">
    <citation type="submission" date="2017-03" db="EMBL/GenBank/DDBJ databases">
        <title>Isolation of Levoglucosan Utilizing Bacteria.</title>
        <authorList>
            <person name="Arya A.S."/>
        </authorList>
    </citation>
    <scope>NUCLEOTIDE SEQUENCE [LARGE SCALE GENOMIC DNA]</scope>
    <source>
        <strain evidence="11 12">MEC069</strain>
    </source>
</reference>
<dbReference type="GO" id="GO:0015833">
    <property type="term" value="P:peptide transport"/>
    <property type="evidence" value="ECO:0007669"/>
    <property type="project" value="InterPro"/>
</dbReference>
<dbReference type="InterPro" id="IPR027417">
    <property type="entry name" value="P-loop_NTPase"/>
</dbReference>
<dbReference type="SMART" id="SM00382">
    <property type="entry name" value="AAA"/>
    <property type="match status" value="1"/>
</dbReference>
<proteinExistence type="predicted"/>
<dbReference type="GO" id="GO:0140359">
    <property type="term" value="F:ABC-type transporter activity"/>
    <property type="evidence" value="ECO:0007669"/>
    <property type="project" value="InterPro"/>
</dbReference>
<dbReference type="InterPro" id="IPR011527">
    <property type="entry name" value="ABC1_TM_dom"/>
</dbReference>
<keyword evidence="4" id="KW-0067">ATP-binding</keyword>
<evidence type="ECO:0000256" key="4">
    <source>
        <dbReference type="ARBA" id="ARBA00022840"/>
    </source>
</evidence>
<evidence type="ECO:0000256" key="8">
    <source>
        <dbReference type="SAM" id="SignalP"/>
    </source>
</evidence>
<feature type="transmembrane region" description="Helical" evidence="7">
    <location>
        <begin position="426"/>
        <end position="447"/>
    </location>
</feature>
<keyword evidence="5 7" id="KW-1133">Transmembrane helix</keyword>
<keyword evidence="2 7" id="KW-0812">Transmembrane</keyword>
<dbReference type="InterPro" id="IPR036640">
    <property type="entry name" value="ABC1_TM_sf"/>
</dbReference>
<feature type="transmembrane region" description="Helical" evidence="7">
    <location>
        <begin position="467"/>
        <end position="488"/>
    </location>
</feature>
<feature type="transmembrane region" description="Helical" evidence="7">
    <location>
        <begin position="611"/>
        <end position="631"/>
    </location>
</feature>
<dbReference type="InterPro" id="IPR012338">
    <property type="entry name" value="Beta-lactam/transpept-like"/>
</dbReference>
<dbReference type="SUPFAM" id="SSF56601">
    <property type="entry name" value="beta-lactamase/transpeptidase-like"/>
    <property type="match status" value="1"/>
</dbReference>
<evidence type="ECO:0000256" key="1">
    <source>
        <dbReference type="ARBA" id="ARBA00004651"/>
    </source>
</evidence>
<feature type="transmembrane region" description="Helical" evidence="7">
    <location>
        <begin position="637"/>
        <end position="654"/>
    </location>
</feature>
<evidence type="ECO:0000256" key="5">
    <source>
        <dbReference type="ARBA" id="ARBA00022989"/>
    </source>
</evidence>
<dbReference type="InterPro" id="IPR003593">
    <property type="entry name" value="AAA+_ATPase"/>
</dbReference>
<dbReference type="SUPFAM" id="SSF52540">
    <property type="entry name" value="P-loop containing nucleoside triphosphate hydrolases"/>
    <property type="match status" value="1"/>
</dbReference>
<dbReference type="SUPFAM" id="SSF90123">
    <property type="entry name" value="ABC transporter transmembrane region"/>
    <property type="match status" value="1"/>
</dbReference>
<evidence type="ECO:0000313" key="11">
    <source>
        <dbReference type="EMBL" id="TFE85384.1"/>
    </source>
</evidence>
<protein>
    <submittedName>
        <fullName evidence="11">Peptide ABC transporter</fullName>
    </submittedName>
</protein>
<evidence type="ECO:0000256" key="6">
    <source>
        <dbReference type="ARBA" id="ARBA00023136"/>
    </source>
</evidence>
<evidence type="ECO:0000256" key="3">
    <source>
        <dbReference type="ARBA" id="ARBA00022741"/>
    </source>
</evidence>
<feature type="transmembrane region" description="Helical" evidence="7">
    <location>
        <begin position="533"/>
        <end position="551"/>
    </location>
</feature>
<accession>A0A4Y8PWG3</accession>
<feature type="chain" id="PRO_5021409733" evidence="8">
    <location>
        <begin position="28"/>
        <end position="1029"/>
    </location>
</feature>
<dbReference type="OrthoDB" id="846150at2"/>
<keyword evidence="12" id="KW-1185">Reference proteome</keyword>
<dbReference type="Pfam" id="PF00664">
    <property type="entry name" value="ABC_membrane"/>
    <property type="match status" value="1"/>
</dbReference>
<feature type="domain" description="ABC transporter" evidence="9">
    <location>
        <begin position="815"/>
        <end position="1028"/>
    </location>
</feature>
<dbReference type="RefSeq" id="WP_134755175.1">
    <property type="nucleotide sequence ID" value="NZ_MYFO02000010.1"/>
</dbReference>
<dbReference type="GO" id="GO:1904680">
    <property type="term" value="F:peptide transmembrane transporter activity"/>
    <property type="evidence" value="ECO:0007669"/>
    <property type="project" value="InterPro"/>
</dbReference>
<evidence type="ECO:0000256" key="2">
    <source>
        <dbReference type="ARBA" id="ARBA00022692"/>
    </source>
</evidence>
<evidence type="ECO:0000259" key="10">
    <source>
        <dbReference type="PROSITE" id="PS50929"/>
    </source>
</evidence>
<dbReference type="GO" id="GO:0005886">
    <property type="term" value="C:plasma membrane"/>
    <property type="evidence" value="ECO:0007669"/>
    <property type="project" value="UniProtKB-SubCell"/>
</dbReference>
<dbReference type="PROSITE" id="PS50929">
    <property type="entry name" value="ABC_TM1F"/>
    <property type="match status" value="1"/>
</dbReference>
<dbReference type="AlphaFoldDB" id="A0A4Y8PWG3"/>
<dbReference type="PANTHER" id="PTHR46825:SF11">
    <property type="entry name" value="PENICILLIN-BINDING PROTEIN 4"/>
    <property type="match status" value="1"/>
</dbReference>
<dbReference type="Pfam" id="PF00005">
    <property type="entry name" value="ABC_tran"/>
    <property type="match status" value="1"/>
</dbReference>
<feature type="transmembrane region" description="Helical" evidence="7">
    <location>
        <begin position="386"/>
        <end position="406"/>
    </location>
</feature>
<dbReference type="InterPro" id="IPR001466">
    <property type="entry name" value="Beta-lactam-related"/>
</dbReference>
<sequence length="1029" mass="113786">MIRHRIVKLLFAVVLLAALGLPAVVSAAGLTPVEQDDIEAYIHKYLKKSDIPGLSVVMIKDGQTVYKQGFGYADKASGRSVTPDTLFELGSTSKAFTALGVLQLEQAGKLSLSDPVSKYLPWFTVTYKGQPTAITLEQLLHHTSGIPFKSIGEIPIAEGDGALEQTVRTLVGQKLDFLPGDKYLYATINYDVLGLIIQTVTGQPYEAYMQANVLKPLHMDHTVLFRQQTAGRDMAVGYKFNFLHAAAYDAPMYRGNTPAGYYITNGQDIEKWLKAQLGLDTGDLDRTLIEKSHLPDTTVAPSPDGGSYAAGWGVFQSGSGEISHGGNNPNFSSFLAFRQADGMAVGVLANLNSSYTQTIGQGILNIMKGKKLPDPVSDMYKGMDNVSSAILIITAPVILLIVWFLLISIRQAARGQRKYAGSPGKLAGGLMLLVLFAAGLAYCLYSIPDVLYYELNWDFVSVWAPATLRLGVGSLFIASMLFSLYFLFTWLYPQKGDKSLFAVTLLSIASGLGNAMIIFIVNETLARNPDDGFQGGLLLYFMVGIGIYVFGQKLVRTRLIHIANDMVYNKRTELIDKILNTSYQNLEELEYGKIQASLNNDTETISDFSNIVITGATSLVTLICCFVYMGIISFPGLLVSLFVIVLAAGLHFIIGRQANRLWEQTRDIQNIFFRFINDLIGGFKELSMHRGKRGDFQRDMVASSGQYREKRIQGDLKFANVNVIGELLFTFVIGAVAFLFPVLFADLKTNDLRSYVFILLYMTGPVHGILGTIPNVFRVKISWGRLTEMSRYLDAIQAEQAVSLAALESGKPLELTLKDIVYQYKNKEGESFSVGPISHTFRSGEITFITGGNGSGKSTLARLATGLYTPDSGEVLLNGEPVPPGQIGQAYSAIFADFHLFEKLYGLEYADKQQEMDAYMKLLHLTDKVQIRDGQLSTIKLSTGQRKRLALMISYLEDRPVYLFDEWAADQDPEFRMFFYNTLLPELKQRGKCVIAITHDDRYFGLADQVIKMELGRIVSSERQLVPAP</sequence>
<dbReference type="Proteomes" id="UP000298246">
    <property type="component" value="Unassembled WGS sequence"/>
</dbReference>
<keyword evidence="8" id="KW-0732">Signal</keyword>
<dbReference type="EMBL" id="MYFO01000026">
    <property type="protein sequence ID" value="TFE85384.1"/>
    <property type="molecule type" value="Genomic_DNA"/>
</dbReference>
<dbReference type="InterPro" id="IPR005898">
    <property type="entry name" value="Cyc_pep_transpt_SyrD/YojI"/>
</dbReference>
<evidence type="ECO:0000313" key="12">
    <source>
        <dbReference type="Proteomes" id="UP000298246"/>
    </source>
</evidence>
<gene>
    <name evidence="11" type="ORF">B5M42_17645</name>
</gene>
<dbReference type="GO" id="GO:0016887">
    <property type="term" value="F:ATP hydrolysis activity"/>
    <property type="evidence" value="ECO:0007669"/>
    <property type="project" value="InterPro"/>
</dbReference>
<feature type="signal peptide" evidence="8">
    <location>
        <begin position="1"/>
        <end position="27"/>
    </location>
</feature>
<feature type="domain" description="ABC transmembrane type-1" evidence="10">
    <location>
        <begin position="501"/>
        <end position="778"/>
    </location>
</feature>
<dbReference type="Gene3D" id="1.20.1560.10">
    <property type="entry name" value="ABC transporter type 1, transmembrane domain"/>
    <property type="match status" value="1"/>
</dbReference>
<dbReference type="PANTHER" id="PTHR46825">
    <property type="entry name" value="D-ALANYL-D-ALANINE-CARBOXYPEPTIDASE/ENDOPEPTIDASE AMPH"/>
    <property type="match status" value="1"/>
</dbReference>
<comment type="caution">
    <text evidence="11">The sequence shown here is derived from an EMBL/GenBank/DDBJ whole genome shotgun (WGS) entry which is preliminary data.</text>
</comment>
<feature type="transmembrane region" description="Helical" evidence="7">
    <location>
        <begin position="755"/>
        <end position="777"/>
    </location>
</feature>
<feature type="transmembrane region" description="Helical" evidence="7">
    <location>
        <begin position="718"/>
        <end position="743"/>
    </location>
</feature>
<organism evidence="11 12">
    <name type="scientific">Paenibacillus athensensis</name>
    <dbReference type="NCBI Taxonomy" id="1967502"/>
    <lineage>
        <taxon>Bacteria</taxon>
        <taxon>Bacillati</taxon>
        <taxon>Bacillota</taxon>
        <taxon>Bacilli</taxon>
        <taxon>Bacillales</taxon>
        <taxon>Paenibacillaceae</taxon>
        <taxon>Paenibacillus</taxon>
    </lineage>
</organism>
<keyword evidence="6 7" id="KW-0472">Membrane</keyword>
<dbReference type="Gene3D" id="3.40.710.10">
    <property type="entry name" value="DD-peptidase/beta-lactamase superfamily"/>
    <property type="match status" value="1"/>
</dbReference>
<feature type="transmembrane region" description="Helical" evidence="7">
    <location>
        <begin position="500"/>
        <end position="521"/>
    </location>
</feature>
<dbReference type="NCBIfam" id="TIGR01194">
    <property type="entry name" value="cyc_pep_trnsptr"/>
    <property type="match status" value="1"/>
</dbReference>
<dbReference type="Pfam" id="PF00144">
    <property type="entry name" value="Beta-lactamase"/>
    <property type="match status" value="1"/>
</dbReference>
<dbReference type="InterPro" id="IPR003439">
    <property type="entry name" value="ABC_transporter-like_ATP-bd"/>
</dbReference>
<comment type="subcellular location">
    <subcellularLocation>
        <location evidence="1">Cell membrane</location>
        <topology evidence="1">Multi-pass membrane protein</topology>
    </subcellularLocation>
</comment>
<evidence type="ECO:0000259" key="9">
    <source>
        <dbReference type="PROSITE" id="PS50893"/>
    </source>
</evidence>
<dbReference type="GO" id="GO:0005524">
    <property type="term" value="F:ATP binding"/>
    <property type="evidence" value="ECO:0007669"/>
    <property type="project" value="UniProtKB-KW"/>
</dbReference>
<evidence type="ECO:0000256" key="7">
    <source>
        <dbReference type="SAM" id="Phobius"/>
    </source>
</evidence>
<dbReference type="InterPro" id="IPR050491">
    <property type="entry name" value="AmpC-like"/>
</dbReference>
<dbReference type="PROSITE" id="PS50893">
    <property type="entry name" value="ABC_TRANSPORTER_2"/>
    <property type="match status" value="1"/>
</dbReference>
<dbReference type="Gene3D" id="3.40.50.300">
    <property type="entry name" value="P-loop containing nucleotide triphosphate hydrolases"/>
    <property type="match status" value="1"/>
</dbReference>